<evidence type="ECO:0000313" key="5">
    <source>
        <dbReference type="EMBL" id="ROO29181.1"/>
    </source>
</evidence>
<evidence type="ECO:0000313" key="6">
    <source>
        <dbReference type="Proteomes" id="UP000283993"/>
    </source>
</evidence>
<comment type="caution">
    <text evidence="5">The sequence shown here is derived from an EMBL/GenBank/DDBJ whole genome shotgun (WGS) entry which is preliminary data.</text>
</comment>
<dbReference type="AlphaFoldDB" id="A0A423PUE8"/>
<dbReference type="SUPFAM" id="SSF51556">
    <property type="entry name" value="Metallo-dependent hydrolases"/>
    <property type="match status" value="1"/>
</dbReference>
<comment type="similarity">
    <text evidence="1">Belongs to the metallo-dependent hydrolases superfamily. TatD-type hydrolase family.</text>
</comment>
<dbReference type="FunFam" id="3.20.20.140:FF:000005">
    <property type="entry name" value="TatD family hydrolase"/>
    <property type="match status" value="1"/>
</dbReference>
<dbReference type="PIRSF" id="PIRSF005902">
    <property type="entry name" value="DNase_TatD"/>
    <property type="match status" value="1"/>
</dbReference>
<feature type="binding site" evidence="4">
    <location>
        <position position="130"/>
    </location>
    <ligand>
        <name>a divalent metal cation</name>
        <dbReference type="ChEBI" id="CHEBI:60240"/>
        <label>2</label>
    </ligand>
</feature>
<keyword evidence="6" id="KW-1185">Reference proteome</keyword>
<evidence type="ECO:0000256" key="4">
    <source>
        <dbReference type="PIRSR" id="PIRSR005902-1"/>
    </source>
</evidence>
<dbReference type="GO" id="GO:0046872">
    <property type="term" value="F:metal ion binding"/>
    <property type="evidence" value="ECO:0007669"/>
    <property type="project" value="UniProtKB-KW"/>
</dbReference>
<feature type="binding site" evidence="4">
    <location>
        <position position="206"/>
    </location>
    <ligand>
        <name>a divalent metal cation</name>
        <dbReference type="ChEBI" id="CHEBI:60240"/>
        <label>1</label>
    </ligand>
</feature>
<feature type="binding site" evidence="4">
    <location>
        <position position="155"/>
    </location>
    <ligand>
        <name>a divalent metal cation</name>
        <dbReference type="ChEBI" id="CHEBI:60240"/>
        <label>2</label>
    </ligand>
</feature>
<accession>A0A423PUE8</accession>
<dbReference type="EMBL" id="AYKH01000005">
    <property type="protein sequence ID" value="ROO29181.1"/>
    <property type="molecule type" value="Genomic_DNA"/>
</dbReference>
<feature type="binding site" evidence="4">
    <location>
        <position position="94"/>
    </location>
    <ligand>
        <name>a divalent metal cation</name>
        <dbReference type="ChEBI" id="CHEBI:60240"/>
        <label>1</label>
    </ligand>
</feature>
<protein>
    <submittedName>
        <fullName evidence="5">Preprotein translocase subunit TatD</fullName>
    </submittedName>
</protein>
<name>A0A423PUE8_9GAMM</name>
<dbReference type="InterPro" id="IPR032466">
    <property type="entry name" value="Metal_Hydrolase"/>
</dbReference>
<dbReference type="CDD" id="cd01310">
    <property type="entry name" value="TatD_DNAse"/>
    <property type="match status" value="1"/>
</dbReference>
<gene>
    <name evidence="5" type="ORF">SAOR_03740</name>
</gene>
<dbReference type="GO" id="GO:0005829">
    <property type="term" value="C:cytosol"/>
    <property type="evidence" value="ECO:0007669"/>
    <property type="project" value="TreeGrafter"/>
</dbReference>
<dbReference type="InterPro" id="IPR001130">
    <property type="entry name" value="TatD-like"/>
</dbReference>
<evidence type="ECO:0000256" key="2">
    <source>
        <dbReference type="ARBA" id="ARBA00022723"/>
    </source>
</evidence>
<dbReference type="Proteomes" id="UP000283993">
    <property type="component" value="Unassembled WGS sequence"/>
</dbReference>
<dbReference type="PANTHER" id="PTHR46124:SF2">
    <property type="entry name" value="D-AMINOACYL-TRNA DEACYLASE"/>
    <property type="match status" value="1"/>
</dbReference>
<organism evidence="5 6">
    <name type="scientific">Salinisphaera orenii MK-B5</name>
    <dbReference type="NCBI Taxonomy" id="856730"/>
    <lineage>
        <taxon>Bacteria</taxon>
        <taxon>Pseudomonadati</taxon>
        <taxon>Pseudomonadota</taxon>
        <taxon>Gammaproteobacteria</taxon>
        <taxon>Salinisphaerales</taxon>
        <taxon>Salinisphaeraceae</taxon>
        <taxon>Salinisphaera</taxon>
    </lineage>
</organism>
<sequence>MLLTDIGANLAHESFAEDLDAVLERADAAGVSRLIVTGSDLASSRAAIDIARAHPGRCHATAGLHPHHAEDWDEPLAGLMRRAASGGDIVAIGEAGLDFFRDISPRAAQERVFAAQLEIACEHGLPVFLHQREAHARFLPILRDYLPDLPRAVVHCFTDDGDALDAYLAEDLHIGITGWICDERRGAELHDIVDRIPDDRLMIETDCPYLMPRTIRPKPRTRRNEPANLPWVLQTVAEARGQSPEAVAAHTHANAARFFGLTDAG</sequence>
<proteinExistence type="inferred from homology"/>
<reference evidence="5 6" key="1">
    <citation type="submission" date="2013-10" db="EMBL/GenBank/DDBJ databases">
        <title>Salinisphaera orenii MK-B5 Genome Sequencing.</title>
        <authorList>
            <person name="Lai Q."/>
            <person name="Li C."/>
            <person name="Shao Z."/>
        </authorList>
    </citation>
    <scope>NUCLEOTIDE SEQUENCE [LARGE SCALE GENOMIC DNA]</scope>
    <source>
        <strain evidence="5 6">MK-B5</strain>
    </source>
</reference>
<keyword evidence="3" id="KW-0378">Hydrolase</keyword>
<evidence type="ECO:0000256" key="1">
    <source>
        <dbReference type="ARBA" id="ARBA00009275"/>
    </source>
</evidence>
<keyword evidence="2 4" id="KW-0479">Metal-binding</keyword>
<dbReference type="RefSeq" id="WP_123630284.1">
    <property type="nucleotide sequence ID" value="NZ_AYKH01000005.1"/>
</dbReference>
<dbReference type="Gene3D" id="3.20.20.140">
    <property type="entry name" value="Metal-dependent hydrolases"/>
    <property type="match status" value="1"/>
</dbReference>
<evidence type="ECO:0000256" key="3">
    <source>
        <dbReference type="ARBA" id="ARBA00022801"/>
    </source>
</evidence>
<dbReference type="Pfam" id="PF01026">
    <property type="entry name" value="TatD_DNase"/>
    <property type="match status" value="1"/>
</dbReference>
<dbReference type="PANTHER" id="PTHR46124">
    <property type="entry name" value="D-AMINOACYL-TRNA DEACYLASE"/>
    <property type="match status" value="1"/>
</dbReference>
<dbReference type="GO" id="GO:0016788">
    <property type="term" value="F:hydrolase activity, acting on ester bonds"/>
    <property type="evidence" value="ECO:0007669"/>
    <property type="project" value="InterPro"/>
</dbReference>